<evidence type="ECO:0000313" key="9">
    <source>
        <dbReference type="EMBL" id="MBC5650684.1"/>
    </source>
</evidence>
<dbReference type="GO" id="GO:0005524">
    <property type="term" value="F:ATP binding"/>
    <property type="evidence" value="ECO:0007669"/>
    <property type="project" value="UniProtKB-KW"/>
</dbReference>
<evidence type="ECO:0000259" key="8">
    <source>
        <dbReference type="PROSITE" id="PS50893"/>
    </source>
</evidence>
<comment type="subunit">
    <text evidence="7">The complex is composed of two ATP-binding proteins (PotA), two transmembrane proteins (PotB and PotC) and a solute-binding protein (PotD).</text>
</comment>
<dbReference type="InterPro" id="IPR003439">
    <property type="entry name" value="ABC_transporter-like_ATP-bd"/>
</dbReference>
<evidence type="ECO:0000313" key="10">
    <source>
        <dbReference type="Proteomes" id="UP000652847"/>
    </source>
</evidence>
<dbReference type="InterPro" id="IPR005893">
    <property type="entry name" value="PotA-like"/>
</dbReference>
<evidence type="ECO:0000256" key="5">
    <source>
        <dbReference type="ARBA" id="ARBA00022967"/>
    </source>
</evidence>
<dbReference type="PROSITE" id="PS50893">
    <property type="entry name" value="ABC_TRANSPORTER_2"/>
    <property type="match status" value="1"/>
</dbReference>
<dbReference type="InterPro" id="IPR008995">
    <property type="entry name" value="Mo/tungstate-bd_C_term_dom"/>
</dbReference>
<evidence type="ECO:0000256" key="3">
    <source>
        <dbReference type="ARBA" id="ARBA00022741"/>
    </source>
</evidence>
<dbReference type="PANTHER" id="PTHR42781">
    <property type="entry name" value="SPERMIDINE/PUTRESCINE IMPORT ATP-BINDING PROTEIN POTA"/>
    <property type="match status" value="1"/>
</dbReference>
<keyword evidence="2 7" id="KW-1003">Cell membrane</keyword>
<keyword evidence="4 7" id="KW-0067">ATP-binding</keyword>
<dbReference type="Gene3D" id="3.40.50.300">
    <property type="entry name" value="P-loop containing nucleotide triphosphate hydrolases"/>
    <property type="match status" value="1"/>
</dbReference>
<proteinExistence type="inferred from homology"/>
<keyword evidence="10" id="KW-1185">Reference proteome</keyword>
<protein>
    <recommendedName>
        <fullName evidence="7">Spermidine/putrescine import ATP-binding protein PotA</fullName>
        <ecNumber evidence="7">7.6.2.11</ecNumber>
    </recommendedName>
</protein>
<dbReference type="SUPFAM" id="SSF50331">
    <property type="entry name" value="MOP-like"/>
    <property type="match status" value="1"/>
</dbReference>
<accession>A0A8I0AHX4</accession>
<dbReference type="InterPro" id="IPR050093">
    <property type="entry name" value="ABC_SmlMolc_Importer"/>
</dbReference>
<dbReference type="InterPro" id="IPR017879">
    <property type="entry name" value="PotA_ATP-bd"/>
</dbReference>
<dbReference type="NCBIfam" id="NF043075">
    <property type="entry name" value="MMSYN1_0197"/>
    <property type="match status" value="1"/>
</dbReference>
<dbReference type="InterPro" id="IPR013611">
    <property type="entry name" value="Transp-assoc_OB_typ2"/>
</dbReference>
<dbReference type="PANTHER" id="PTHR42781:SF4">
    <property type="entry name" value="SPERMIDINE_PUTRESCINE IMPORT ATP-BINDING PROTEIN POTA"/>
    <property type="match status" value="1"/>
</dbReference>
<dbReference type="Pfam" id="PF08402">
    <property type="entry name" value="TOBE_2"/>
    <property type="match status" value="1"/>
</dbReference>
<evidence type="ECO:0000256" key="4">
    <source>
        <dbReference type="ARBA" id="ARBA00022840"/>
    </source>
</evidence>
<dbReference type="SMART" id="SM00382">
    <property type="entry name" value="AAA"/>
    <property type="match status" value="1"/>
</dbReference>
<dbReference type="NCBIfam" id="TIGR01187">
    <property type="entry name" value="potA"/>
    <property type="match status" value="1"/>
</dbReference>
<dbReference type="PROSITE" id="PS00211">
    <property type="entry name" value="ABC_TRANSPORTER_1"/>
    <property type="match status" value="1"/>
</dbReference>
<dbReference type="GO" id="GO:0015594">
    <property type="term" value="F:ABC-type putrescine transporter activity"/>
    <property type="evidence" value="ECO:0007669"/>
    <property type="project" value="InterPro"/>
</dbReference>
<keyword evidence="1 7" id="KW-0813">Transport</keyword>
<comment type="catalytic activity">
    <reaction evidence="7">
        <text>ATP + H2O + polyamine-[polyamine-binding protein]Side 1 = ADP + phosphate + polyamineSide 2 + [polyamine-binding protein]Side 1.</text>
        <dbReference type="EC" id="7.6.2.11"/>
    </reaction>
</comment>
<dbReference type="InterPro" id="IPR017871">
    <property type="entry name" value="ABC_transporter-like_CS"/>
</dbReference>
<keyword evidence="6 7" id="KW-0472">Membrane</keyword>
<comment type="similarity">
    <text evidence="7">Belongs to the ABC transporter superfamily. Spermidine/putrescine importer (TC 3.A.1.11.1) family.</text>
</comment>
<comment type="function">
    <text evidence="7">Part of the ABC transporter complex PotABCD involved in spermidine/putrescine import. Responsible for energy coupling to the transport system.</text>
</comment>
<keyword evidence="3 7" id="KW-0547">Nucleotide-binding</keyword>
<dbReference type="AlphaFoldDB" id="A0A8I0AHX4"/>
<dbReference type="GO" id="GO:0043190">
    <property type="term" value="C:ATP-binding cassette (ABC) transporter complex"/>
    <property type="evidence" value="ECO:0007669"/>
    <property type="project" value="InterPro"/>
</dbReference>
<dbReference type="CDD" id="cd03300">
    <property type="entry name" value="ABC_PotA_N"/>
    <property type="match status" value="1"/>
</dbReference>
<dbReference type="EMBL" id="JACOOT010000014">
    <property type="protein sequence ID" value="MBC5650684.1"/>
    <property type="molecule type" value="Genomic_DNA"/>
</dbReference>
<keyword evidence="5 7" id="KW-1278">Translocase</keyword>
<dbReference type="InterPro" id="IPR003593">
    <property type="entry name" value="AAA+_ATPase"/>
</dbReference>
<dbReference type="Proteomes" id="UP000652847">
    <property type="component" value="Unassembled WGS sequence"/>
</dbReference>
<evidence type="ECO:0000256" key="1">
    <source>
        <dbReference type="ARBA" id="ARBA00022448"/>
    </source>
</evidence>
<dbReference type="EC" id="7.6.2.11" evidence="7"/>
<evidence type="ECO:0000256" key="6">
    <source>
        <dbReference type="ARBA" id="ARBA00023136"/>
    </source>
</evidence>
<reference evidence="9 10" key="1">
    <citation type="submission" date="2020-08" db="EMBL/GenBank/DDBJ databases">
        <title>Genome public.</title>
        <authorList>
            <person name="Liu C."/>
            <person name="Sun Q."/>
        </authorList>
    </citation>
    <scope>NUCLEOTIDE SEQUENCE [LARGE SCALE GENOMIC DNA]</scope>
    <source>
        <strain evidence="9 10">BX17</strain>
    </source>
</reference>
<evidence type="ECO:0000256" key="2">
    <source>
        <dbReference type="ARBA" id="ARBA00022475"/>
    </source>
</evidence>
<dbReference type="GO" id="GO:0016887">
    <property type="term" value="F:ATP hydrolysis activity"/>
    <property type="evidence" value="ECO:0007669"/>
    <property type="project" value="InterPro"/>
</dbReference>
<dbReference type="Gene3D" id="2.40.50.100">
    <property type="match status" value="1"/>
</dbReference>
<dbReference type="InterPro" id="IPR027417">
    <property type="entry name" value="P-loop_NTPase"/>
</dbReference>
<organism evidence="9 10">
    <name type="scientific">Blautia segnis</name>
    <dbReference type="NCBI Taxonomy" id="2763030"/>
    <lineage>
        <taxon>Bacteria</taxon>
        <taxon>Bacillati</taxon>
        <taxon>Bacillota</taxon>
        <taxon>Clostridia</taxon>
        <taxon>Lachnospirales</taxon>
        <taxon>Lachnospiraceae</taxon>
        <taxon>Blautia</taxon>
    </lineage>
</organism>
<comment type="caution">
    <text evidence="9">The sequence shown here is derived from an EMBL/GenBank/DDBJ whole genome shotgun (WGS) entry which is preliminary data.</text>
</comment>
<gene>
    <name evidence="7" type="primary">potA</name>
    <name evidence="9" type="ORF">H8S54_06070</name>
</gene>
<dbReference type="SUPFAM" id="SSF52540">
    <property type="entry name" value="P-loop containing nucleoside triphosphate hydrolases"/>
    <property type="match status" value="1"/>
</dbReference>
<dbReference type="Pfam" id="PF00005">
    <property type="entry name" value="ABC_tran"/>
    <property type="match status" value="1"/>
</dbReference>
<dbReference type="RefSeq" id="WP_021924608.1">
    <property type="nucleotide sequence ID" value="NZ_JACOOT010000014.1"/>
</dbReference>
<evidence type="ECO:0000256" key="7">
    <source>
        <dbReference type="RuleBase" id="RU364083"/>
    </source>
</evidence>
<dbReference type="FunFam" id="3.40.50.300:FF:000133">
    <property type="entry name" value="Spermidine/putrescine import ATP-binding protein PotA"/>
    <property type="match status" value="1"/>
</dbReference>
<sequence length="347" mass="39143">MNKLIELKNLTKNFDDQQVLRGINLDIYENEFLTLLGPSGCGKTTTLRIIAGFEEPSGGEVLFNGIEISKLPPYKREVNTVFQKYALFPHLNVADNIGFGLNLKKVDKTVISQKVSKMLKMVGLEGFEKRDVTLLSGGQQQRVAIARALVNEPKILLLDEPLGALDAKIRKQMQIELKKIQQEVGITFIYVTHDQEEALSMSDTVVVMNNGEIQQIGAPTDIYNEPENRFVASFIGESNIIEGIMIKDFLVQFDGFEFECVDKGFEDNEEIEVVLRPEDLDIVEPSQAKLNGVVRNVTFKGVHYEILVETELRTYKVQTTDYAEVGRQVGLKFGPEDIHVMYRMGAY</sequence>
<feature type="domain" description="ABC transporter" evidence="8">
    <location>
        <begin position="5"/>
        <end position="235"/>
    </location>
</feature>
<name>A0A8I0AHX4_9FIRM</name>